<reference evidence="2" key="2">
    <citation type="submission" date="2012-05" db="EMBL/GenBank/DDBJ databases">
        <title>Annotation of the Genome Sequence of Fusarium oxysporum HDV247.</title>
        <authorList>
            <consortium name="The Broad Institute Genomics Platform"/>
            <person name="Ma L.-J."/>
            <person name="Corby-Kistler H."/>
            <person name="Broz K."/>
            <person name="Gale L.R."/>
            <person name="Jonkers W."/>
            <person name="O'Donnell K."/>
            <person name="Ploetz R."/>
            <person name="Steinberg C."/>
            <person name="Schwartz D.C."/>
            <person name="VanEtten H."/>
            <person name="Zhou S."/>
            <person name="Young S.K."/>
            <person name="Zeng Q."/>
            <person name="Gargeya S."/>
            <person name="Fitzgerald M."/>
            <person name="Abouelleil A."/>
            <person name="Alvarado L."/>
            <person name="Chapman S.B."/>
            <person name="Gainer-Dewar J."/>
            <person name="Goldberg J."/>
            <person name="Griggs A."/>
            <person name="Gujja S."/>
            <person name="Hansen M."/>
            <person name="Howarth C."/>
            <person name="Imamovic A."/>
            <person name="Ireland A."/>
            <person name="Larimer J."/>
            <person name="McCowan C."/>
            <person name="Murphy C."/>
            <person name="Pearson M."/>
            <person name="Poon T.W."/>
            <person name="Priest M."/>
            <person name="Roberts A."/>
            <person name="Saif S."/>
            <person name="Shea T."/>
            <person name="Sykes S."/>
            <person name="Wortman J."/>
            <person name="Nusbaum C."/>
            <person name="Birren B."/>
        </authorList>
    </citation>
    <scope>NUCLEOTIDE SEQUENCE</scope>
    <source>
        <strain evidence="2">HDV247</strain>
    </source>
</reference>
<evidence type="ECO:0000256" key="1">
    <source>
        <dbReference type="SAM" id="MobiDB-lite"/>
    </source>
</evidence>
<accession>W9NQ72</accession>
<dbReference type="AlphaFoldDB" id="W9NQ72"/>
<name>W9NQ72_FUSOX</name>
<protein>
    <submittedName>
        <fullName evidence="2">Uncharacterized protein</fullName>
    </submittedName>
</protein>
<dbReference type="EMBL" id="JH650979">
    <property type="protein sequence ID" value="EXA34923.1"/>
    <property type="molecule type" value="Genomic_DNA"/>
</dbReference>
<feature type="region of interest" description="Disordered" evidence="1">
    <location>
        <begin position="17"/>
        <end position="44"/>
    </location>
</feature>
<evidence type="ECO:0000313" key="2">
    <source>
        <dbReference type="EMBL" id="EXA34923.1"/>
    </source>
</evidence>
<reference evidence="2" key="1">
    <citation type="submission" date="2011-10" db="EMBL/GenBank/DDBJ databases">
        <title>The Genome Sequence of Fusarium oxysporum HDV247.</title>
        <authorList>
            <consortium name="The Broad Institute Genome Sequencing Platform"/>
            <person name="Ma L.-J."/>
            <person name="Gale L.R."/>
            <person name="Schwartz D.C."/>
            <person name="Zhou S."/>
            <person name="Corby-Kistler H."/>
            <person name="Young S.K."/>
            <person name="Zeng Q."/>
            <person name="Gargeya S."/>
            <person name="Fitzgerald M."/>
            <person name="Haas B."/>
            <person name="Abouelleil A."/>
            <person name="Alvarado L."/>
            <person name="Arachchi H.M."/>
            <person name="Berlin A."/>
            <person name="Brown A."/>
            <person name="Chapman S.B."/>
            <person name="Chen Z."/>
            <person name="Dunbar C."/>
            <person name="Freedman E."/>
            <person name="Gearin G."/>
            <person name="Goldberg J."/>
            <person name="Griggs A."/>
            <person name="Gujja S."/>
            <person name="Heiman D."/>
            <person name="Howarth C."/>
            <person name="Larson L."/>
            <person name="Lui A."/>
            <person name="MacDonald P.J.P."/>
            <person name="Montmayeur A."/>
            <person name="Murphy C."/>
            <person name="Neiman D."/>
            <person name="Pearson M."/>
            <person name="Priest M."/>
            <person name="Roberts A."/>
            <person name="Saif S."/>
            <person name="Shea T."/>
            <person name="Shenoy N."/>
            <person name="Sisk P."/>
            <person name="Stolte C."/>
            <person name="Sykes S."/>
            <person name="Wortman J."/>
            <person name="Nusbaum C."/>
            <person name="Birren B."/>
        </authorList>
    </citation>
    <scope>NUCLEOTIDE SEQUENCE [LARGE SCALE GENOMIC DNA]</scope>
    <source>
        <strain evidence="2">HDV247</strain>
    </source>
</reference>
<dbReference type="HOGENOM" id="CLU_3227228_0_0_1"/>
<gene>
    <name evidence="2" type="ORF">FOVG_13707</name>
</gene>
<feature type="non-terminal residue" evidence="2">
    <location>
        <position position="1"/>
    </location>
</feature>
<dbReference type="Proteomes" id="UP000030751">
    <property type="component" value="Unassembled WGS sequence"/>
</dbReference>
<sequence length="44" mass="5003">AGDLLWTEEDLRSQESLQDRAKMGFSGRSSVDKKKTNKFRIASD</sequence>
<organism evidence="2">
    <name type="scientific">Fusarium oxysporum f. sp. pisi HDV247</name>
    <dbReference type="NCBI Taxonomy" id="1080344"/>
    <lineage>
        <taxon>Eukaryota</taxon>
        <taxon>Fungi</taxon>
        <taxon>Dikarya</taxon>
        <taxon>Ascomycota</taxon>
        <taxon>Pezizomycotina</taxon>
        <taxon>Sordariomycetes</taxon>
        <taxon>Hypocreomycetidae</taxon>
        <taxon>Hypocreales</taxon>
        <taxon>Nectriaceae</taxon>
        <taxon>Fusarium</taxon>
        <taxon>Fusarium oxysporum species complex</taxon>
    </lineage>
</organism>
<proteinExistence type="predicted"/>